<dbReference type="InterPro" id="IPR036388">
    <property type="entry name" value="WH-like_DNA-bd_sf"/>
</dbReference>
<evidence type="ECO:0000256" key="6">
    <source>
        <dbReference type="PROSITE-ProRule" id="PRU00169"/>
    </source>
</evidence>
<dbReference type="EMBL" id="KX284713">
    <property type="protein sequence ID" value="AOM65241.1"/>
    <property type="molecule type" value="Genomic_DNA"/>
</dbReference>
<dbReference type="InterPro" id="IPR016032">
    <property type="entry name" value="Sig_transdc_resp-reg_C-effctor"/>
</dbReference>
<evidence type="ECO:0000256" key="1">
    <source>
        <dbReference type="ARBA" id="ARBA00022553"/>
    </source>
</evidence>
<keyword evidence="1 6" id="KW-0597">Phosphoprotein</keyword>
<dbReference type="SUPFAM" id="SSF46894">
    <property type="entry name" value="C-terminal effector domain of the bipartite response regulators"/>
    <property type="match status" value="1"/>
</dbReference>
<reference evidence="9" key="1">
    <citation type="journal article" date="2016" name="BMC Biol.">
        <title>Parallel evolution of highly conserved plastid genome architecture in red seaweeds and seed plants.</title>
        <authorList>
            <person name="Lee J."/>
            <person name="Cho C.H."/>
            <person name="Park S.I."/>
            <person name="Choi J.W."/>
            <person name="Song H.S."/>
            <person name="West J.A."/>
            <person name="Bhattacharya D."/>
            <person name="Yoon H.S."/>
        </authorList>
    </citation>
    <scope>NUCLEOTIDE SEQUENCE</scope>
</reference>
<evidence type="ECO:0008006" key="10">
    <source>
        <dbReference type="Google" id="ProtNLM"/>
    </source>
</evidence>
<dbReference type="Gene3D" id="3.40.50.2300">
    <property type="match status" value="1"/>
</dbReference>
<protein>
    <recommendedName>
        <fullName evidence="10">TctD transcriptional regulator</fullName>
    </recommendedName>
</protein>
<keyword evidence="5" id="KW-0804">Transcription</keyword>
<dbReference type="SMART" id="SM00448">
    <property type="entry name" value="REC"/>
    <property type="match status" value="1"/>
</dbReference>
<sequence>MKRQLLIVDDDIKLLNSISSYLKAEGFLVDTADSVKSALLSMRVNKPDLIITDIMMSDLDGYDFIQIIRSDNLLRVIPIIFVTAKGMTSDRILGYNLGCNAYISKPFSPQELLSIIHNLFKNIELLTVNQPLKPDELSIKNNTSFVYNLTDKEKSILSLLVKGLMNKEIAIRLNLNLRNVEKYVSRLLNKTNTRNRTELTQFALSHNIYSSKGE</sequence>
<dbReference type="GeneID" id="29072689"/>
<evidence type="ECO:0000259" key="7">
    <source>
        <dbReference type="PROSITE" id="PS50043"/>
    </source>
</evidence>
<keyword evidence="9" id="KW-0934">Plastid</keyword>
<dbReference type="PANTHER" id="PTHR48111">
    <property type="entry name" value="REGULATOR OF RPOS"/>
    <property type="match status" value="1"/>
</dbReference>
<dbReference type="InterPro" id="IPR000792">
    <property type="entry name" value="Tscrpt_reg_LuxR_C"/>
</dbReference>
<organism evidence="9">
    <name type="scientific">Sebdenia flabellata</name>
    <dbReference type="NCBI Taxonomy" id="42024"/>
    <lineage>
        <taxon>Eukaryota</taxon>
        <taxon>Rhodophyta</taxon>
        <taxon>Florideophyceae</taxon>
        <taxon>Rhodymeniophycidae</taxon>
        <taxon>Sebdeniales</taxon>
        <taxon>Sebdeniaceae</taxon>
        <taxon>Sebdenia</taxon>
    </lineage>
</organism>
<dbReference type="GO" id="GO:0032993">
    <property type="term" value="C:protein-DNA complex"/>
    <property type="evidence" value="ECO:0007669"/>
    <property type="project" value="TreeGrafter"/>
</dbReference>
<proteinExistence type="predicted"/>
<keyword evidence="3" id="KW-0805">Transcription regulation</keyword>
<dbReference type="PANTHER" id="PTHR48111:SF1">
    <property type="entry name" value="TWO-COMPONENT RESPONSE REGULATOR ORR33"/>
    <property type="match status" value="1"/>
</dbReference>
<dbReference type="GO" id="GO:0005829">
    <property type="term" value="C:cytosol"/>
    <property type="evidence" value="ECO:0007669"/>
    <property type="project" value="TreeGrafter"/>
</dbReference>
<geneLocation type="plastid" evidence="9"/>
<dbReference type="InterPro" id="IPR039420">
    <property type="entry name" value="WalR-like"/>
</dbReference>
<dbReference type="Pfam" id="PF00072">
    <property type="entry name" value="Response_reg"/>
    <property type="match status" value="1"/>
</dbReference>
<dbReference type="RefSeq" id="YP_009296306.1">
    <property type="nucleotide sequence ID" value="NC_031170.1"/>
</dbReference>
<dbReference type="Gene3D" id="1.10.10.10">
    <property type="entry name" value="Winged helix-like DNA-binding domain superfamily/Winged helix DNA-binding domain"/>
    <property type="match status" value="1"/>
</dbReference>
<dbReference type="PROSITE" id="PS50043">
    <property type="entry name" value="HTH_LUXR_2"/>
    <property type="match status" value="1"/>
</dbReference>
<dbReference type="Pfam" id="PF00196">
    <property type="entry name" value="GerE"/>
    <property type="match status" value="1"/>
</dbReference>
<evidence type="ECO:0000256" key="3">
    <source>
        <dbReference type="ARBA" id="ARBA00023015"/>
    </source>
</evidence>
<evidence type="ECO:0000256" key="5">
    <source>
        <dbReference type="ARBA" id="ARBA00023163"/>
    </source>
</evidence>
<gene>
    <name evidence="9" type="primary">ycf29</name>
    <name evidence="9" type="ORF">Sebd_154</name>
</gene>
<dbReference type="GO" id="GO:0006355">
    <property type="term" value="P:regulation of DNA-templated transcription"/>
    <property type="evidence" value="ECO:0007669"/>
    <property type="project" value="InterPro"/>
</dbReference>
<feature type="domain" description="Response regulatory" evidence="8">
    <location>
        <begin position="4"/>
        <end position="120"/>
    </location>
</feature>
<dbReference type="GO" id="GO:0000976">
    <property type="term" value="F:transcription cis-regulatory region binding"/>
    <property type="evidence" value="ECO:0007669"/>
    <property type="project" value="TreeGrafter"/>
</dbReference>
<keyword evidence="2" id="KW-0902">Two-component regulatory system</keyword>
<dbReference type="CDD" id="cd06170">
    <property type="entry name" value="LuxR_C_like"/>
    <property type="match status" value="1"/>
</dbReference>
<dbReference type="SMART" id="SM00421">
    <property type="entry name" value="HTH_LUXR"/>
    <property type="match status" value="1"/>
</dbReference>
<dbReference type="InterPro" id="IPR011006">
    <property type="entry name" value="CheY-like_superfamily"/>
</dbReference>
<dbReference type="GO" id="GO:0000156">
    <property type="term" value="F:phosphorelay response regulator activity"/>
    <property type="evidence" value="ECO:0007669"/>
    <property type="project" value="TreeGrafter"/>
</dbReference>
<dbReference type="PRINTS" id="PR00038">
    <property type="entry name" value="HTHLUXR"/>
</dbReference>
<dbReference type="InterPro" id="IPR001789">
    <property type="entry name" value="Sig_transdc_resp-reg_receiver"/>
</dbReference>
<evidence type="ECO:0000313" key="9">
    <source>
        <dbReference type="EMBL" id="AOM65241.1"/>
    </source>
</evidence>
<evidence type="ECO:0000256" key="2">
    <source>
        <dbReference type="ARBA" id="ARBA00023012"/>
    </source>
</evidence>
<dbReference type="SUPFAM" id="SSF52172">
    <property type="entry name" value="CheY-like"/>
    <property type="match status" value="1"/>
</dbReference>
<feature type="modified residue" description="4-aspartylphosphate" evidence="6">
    <location>
        <position position="53"/>
    </location>
</feature>
<evidence type="ECO:0000256" key="4">
    <source>
        <dbReference type="ARBA" id="ARBA00023125"/>
    </source>
</evidence>
<evidence type="ECO:0000259" key="8">
    <source>
        <dbReference type="PROSITE" id="PS50110"/>
    </source>
</evidence>
<keyword evidence="4" id="KW-0238">DNA-binding</keyword>
<dbReference type="PROSITE" id="PS50110">
    <property type="entry name" value="RESPONSE_REGULATORY"/>
    <property type="match status" value="1"/>
</dbReference>
<dbReference type="AlphaFoldDB" id="A0A1C9CA33"/>
<name>A0A1C9CA33_9FLOR</name>
<dbReference type="PROSITE" id="PS00622">
    <property type="entry name" value="HTH_LUXR_1"/>
    <property type="match status" value="1"/>
</dbReference>
<accession>A0A1C9CA33</accession>
<feature type="domain" description="HTH luxR-type" evidence="7">
    <location>
        <begin position="141"/>
        <end position="207"/>
    </location>
</feature>